<dbReference type="EMBL" id="PFAS01000004">
    <property type="protein sequence ID" value="PIT94210.1"/>
    <property type="molecule type" value="Genomic_DNA"/>
</dbReference>
<gene>
    <name evidence="1" type="ORF">COU00_00275</name>
</gene>
<dbReference type="AlphaFoldDB" id="A0A2M6WN45"/>
<sequence length="439" mass="50829">MRCELCVMRHMANIFIYDEFNPEDTAMMQALYSRSPQSVVEHAEKVKQTGSGKFMERFYVGYGHASIADCGSTTLFIEQISILADKIVQDWPLYSGQETSTRYVDMSKQPIIDPAGTAESKAILDKWMQFYLSGMPIVQEHLKSQYPKKPDEKEEVYEKAIQARSFDILRGFLPAGITTQLSWHTNLRQAWDKLSLMIHHPLPEARETAKIILAKLKDKYPHSFCFEPTPEQEEYKEKTMAKYAYYKPLYLTPEFSYSTTIISEQLNQYRDILARPAKTGLPHFLTELGQITFDFLLDFGSFRDIQRHRNGVCRMPLLTMDNGFQSWYLEQLPENLRQEAEKLISEQKQAISELEATPENKQYYVAMGFLVPCRVTYGLPAAVYVLELRSGVPVHPTLRRVAHKMHQALLEIDPELKLLTDLNPDDWDVRRGMQDITQK</sequence>
<evidence type="ECO:0000313" key="2">
    <source>
        <dbReference type="Proteomes" id="UP000229335"/>
    </source>
</evidence>
<protein>
    <recommendedName>
        <fullName evidence="3">Alternative thymidylate synthase-like protein</fullName>
    </recommendedName>
</protein>
<dbReference type="Proteomes" id="UP000229335">
    <property type="component" value="Unassembled WGS sequence"/>
</dbReference>
<dbReference type="PANTHER" id="PTHR34934">
    <property type="entry name" value="FLAVIN-DEPENDENT THYMIDYLATE SYNTHASE"/>
    <property type="match status" value="1"/>
</dbReference>
<dbReference type="GO" id="GO:0006231">
    <property type="term" value="P:dTMP biosynthetic process"/>
    <property type="evidence" value="ECO:0007669"/>
    <property type="project" value="InterPro"/>
</dbReference>
<accession>A0A2M6WN45</accession>
<dbReference type="InterPro" id="IPR036098">
    <property type="entry name" value="Thymidylate_synthase_ThyX_sf"/>
</dbReference>
<dbReference type="Gene3D" id="3.30.1360.170">
    <property type="match status" value="1"/>
</dbReference>
<dbReference type="GO" id="GO:0070402">
    <property type="term" value="F:NADPH binding"/>
    <property type="evidence" value="ECO:0007669"/>
    <property type="project" value="TreeGrafter"/>
</dbReference>
<dbReference type="PANTHER" id="PTHR34934:SF1">
    <property type="entry name" value="FLAVIN-DEPENDENT THYMIDYLATE SYNTHASE"/>
    <property type="match status" value="1"/>
</dbReference>
<proteinExistence type="predicted"/>
<dbReference type="Pfam" id="PF02511">
    <property type="entry name" value="Thy1"/>
    <property type="match status" value="1"/>
</dbReference>
<dbReference type="SUPFAM" id="SSF69796">
    <property type="entry name" value="Thymidylate synthase-complementing protein Thy1"/>
    <property type="match status" value="2"/>
</dbReference>
<comment type="caution">
    <text evidence="1">The sequence shown here is derived from an EMBL/GenBank/DDBJ whole genome shotgun (WGS) entry which is preliminary data.</text>
</comment>
<evidence type="ECO:0008006" key="3">
    <source>
        <dbReference type="Google" id="ProtNLM"/>
    </source>
</evidence>
<dbReference type="PROSITE" id="PS51331">
    <property type="entry name" value="THYX"/>
    <property type="match status" value="1"/>
</dbReference>
<dbReference type="GO" id="GO:0050797">
    <property type="term" value="F:thymidylate synthase (FAD) activity"/>
    <property type="evidence" value="ECO:0007669"/>
    <property type="project" value="InterPro"/>
</dbReference>
<dbReference type="InterPro" id="IPR003669">
    <property type="entry name" value="Thymidylate_synthase_ThyX"/>
</dbReference>
<evidence type="ECO:0000313" key="1">
    <source>
        <dbReference type="EMBL" id="PIT94210.1"/>
    </source>
</evidence>
<dbReference type="GO" id="GO:0050660">
    <property type="term" value="F:flavin adenine dinucleotide binding"/>
    <property type="evidence" value="ECO:0007669"/>
    <property type="project" value="InterPro"/>
</dbReference>
<dbReference type="GO" id="GO:0004799">
    <property type="term" value="F:thymidylate synthase activity"/>
    <property type="evidence" value="ECO:0007669"/>
    <property type="project" value="TreeGrafter"/>
</dbReference>
<name>A0A2M6WN45_9BACT</name>
<organism evidence="1 2">
    <name type="scientific">Candidatus Falkowbacteria bacterium CG10_big_fil_rev_8_21_14_0_10_43_11</name>
    <dbReference type="NCBI Taxonomy" id="1974568"/>
    <lineage>
        <taxon>Bacteria</taxon>
        <taxon>Candidatus Falkowiibacteriota</taxon>
    </lineage>
</organism>
<reference evidence="2" key="1">
    <citation type="submission" date="2017-09" db="EMBL/GenBank/DDBJ databases">
        <title>Depth-based differentiation of microbial function through sediment-hosted aquifers and enrichment of novel symbionts in the deep terrestrial subsurface.</title>
        <authorList>
            <person name="Probst A.J."/>
            <person name="Ladd B."/>
            <person name="Jarett J.K."/>
            <person name="Geller-Mcgrath D.E."/>
            <person name="Sieber C.M.K."/>
            <person name="Emerson J.B."/>
            <person name="Anantharaman K."/>
            <person name="Thomas B.C."/>
            <person name="Malmstrom R."/>
            <person name="Stieglmeier M."/>
            <person name="Klingl A."/>
            <person name="Woyke T."/>
            <person name="Ryan C.M."/>
            <person name="Banfield J.F."/>
        </authorList>
    </citation>
    <scope>NUCLEOTIDE SEQUENCE [LARGE SCALE GENOMIC DNA]</scope>
</reference>